<keyword evidence="5" id="KW-0653">Protein transport</keyword>
<dbReference type="GO" id="GO:0065002">
    <property type="term" value="P:intracellular protein transmembrane transport"/>
    <property type="evidence" value="ECO:0007669"/>
    <property type="project" value="TreeGrafter"/>
</dbReference>
<dbReference type="NCBIfam" id="TIGR00945">
    <property type="entry name" value="tatC"/>
    <property type="match status" value="1"/>
</dbReference>
<sequence length="234" mass="26951">MNERKLTFIDHLEELRRRLLSSLLFVALASILSFLFSRRILEFIINWTNIGTAYYFSPVEAFSVRIKLAIFLGVFISFPFILYQTWAFIGPGLTKREKRISLPFFFSGIILFLIGSCFAYFILIPFGLKFLLSFGTESLKPIMNINKILEFIFWCILGCGFLFQLPLIIFFLLRLGIIRVQTLTKHRAEFIVGILIISAIITPTGDMFTLLLISIPLILLIELSILFAKITSRN</sequence>
<keyword evidence="2 5" id="KW-0812">Transmembrane</keyword>
<comment type="subunit">
    <text evidence="5">Forms a complex with TatA.</text>
</comment>
<feature type="transmembrane region" description="Helical" evidence="5">
    <location>
        <begin position="187"/>
        <end position="204"/>
    </location>
</feature>
<keyword evidence="4 5" id="KW-0472">Membrane</keyword>
<dbReference type="PANTHER" id="PTHR30371:SF0">
    <property type="entry name" value="SEC-INDEPENDENT PROTEIN TRANSLOCASE PROTEIN TATC, CHLOROPLASTIC-RELATED"/>
    <property type="match status" value="1"/>
</dbReference>
<protein>
    <recommendedName>
        <fullName evidence="5">Sec-independent protein translocase protein TatC</fullName>
    </recommendedName>
</protein>
<feature type="transmembrane region" description="Helical" evidence="5">
    <location>
        <begin position="104"/>
        <end position="131"/>
    </location>
</feature>
<dbReference type="PANTHER" id="PTHR30371">
    <property type="entry name" value="SEC-INDEPENDENT PROTEIN TRANSLOCASE PROTEIN TATC"/>
    <property type="match status" value="1"/>
</dbReference>
<dbReference type="AlphaFoldDB" id="A0A7C4TDV5"/>
<comment type="caution">
    <text evidence="6">The sequence shown here is derived from an EMBL/GenBank/DDBJ whole genome shotgun (WGS) entry which is preliminary data.</text>
</comment>
<dbReference type="Pfam" id="PF00902">
    <property type="entry name" value="TatC"/>
    <property type="match status" value="1"/>
</dbReference>
<evidence type="ECO:0000256" key="1">
    <source>
        <dbReference type="ARBA" id="ARBA00004141"/>
    </source>
</evidence>
<evidence type="ECO:0000313" key="6">
    <source>
        <dbReference type="EMBL" id="HGV97410.1"/>
    </source>
</evidence>
<reference evidence="6" key="1">
    <citation type="journal article" date="2020" name="mSystems">
        <title>Genome- and Community-Level Interaction Insights into Carbon Utilization and Element Cycling Functions of Hydrothermarchaeota in Hydrothermal Sediment.</title>
        <authorList>
            <person name="Zhou Z."/>
            <person name="Liu Y."/>
            <person name="Xu W."/>
            <person name="Pan J."/>
            <person name="Luo Z.H."/>
            <person name="Li M."/>
        </authorList>
    </citation>
    <scope>NUCLEOTIDE SEQUENCE [LARGE SCALE GENOMIC DNA]</scope>
    <source>
        <strain evidence="6">SpSt-774</strain>
    </source>
</reference>
<feature type="transmembrane region" description="Helical" evidence="5">
    <location>
        <begin position="151"/>
        <end position="175"/>
    </location>
</feature>
<dbReference type="GO" id="GO:0033281">
    <property type="term" value="C:TAT protein transport complex"/>
    <property type="evidence" value="ECO:0007669"/>
    <property type="project" value="UniProtKB-UniRule"/>
</dbReference>
<dbReference type="InterPro" id="IPR002033">
    <property type="entry name" value="TatC"/>
</dbReference>
<evidence type="ECO:0000256" key="3">
    <source>
        <dbReference type="ARBA" id="ARBA00022989"/>
    </source>
</evidence>
<keyword evidence="5" id="KW-0811">Translocation</keyword>
<comment type="subcellular location">
    <subcellularLocation>
        <location evidence="5">Cell membrane</location>
        <topology evidence="5">Multi-pass membrane protein</topology>
    </subcellularLocation>
    <subcellularLocation>
        <location evidence="1">Membrane</location>
        <topology evidence="1">Multi-pass membrane protein</topology>
    </subcellularLocation>
</comment>
<feature type="transmembrane region" description="Helical" evidence="5">
    <location>
        <begin position="61"/>
        <end position="83"/>
    </location>
</feature>
<evidence type="ECO:0000256" key="5">
    <source>
        <dbReference type="HAMAP-Rule" id="MF_00902"/>
    </source>
</evidence>
<organism evidence="6">
    <name type="scientific">candidate division WOR-3 bacterium</name>
    <dbReference type="NCBI Taxonomy" id="2052148"/>
    <lineage>
        <taxon>Bacteria</taxon>
        <taxon>Bacteria division WOR-3</taxon>
    </lineage>
</organism>
<dbReference type="EMBL" id="DTGZ01000070">
    <property type="protein sequence ID" value="HGV97410.1"/>
    <property type="molecule type" value="Genomic_DNA"/>
</dbReference>
<accession>A0A7C4TDV5</accession>
<gene>
    <name evidence="5 6" type="primary">tatC</name>
    <name evidence="6" type="ORF">ENV60_03825</name>
</gene>
<dbReference type="PRINTS" id="PR01840">
    <property type="entry name" value="TATCFAMILY"/>
</dbReference>
<keyword evidence="5" id="KW-1003">Cell membrane</keyword>
<dbReference type="GO" id="GO:0043953">
    <property type="term" value="P:protein transport by the Tat complex"/>
    <property type="evidence" value="ECO:0007669"/>
    <property type="project" value="UniProtKB-UniRule"/>
</dbReference>
<feature type="transmembrane region" description="Helical" evidence="5">
    <location>
        <begin position="20"/>
        <end position="41"/>
    </location>
</feature>
<evidence type="ECO:0000256" key="4">
    <source>
        <dbReference type="ARBA" id="ARBA00023136"/>
    </source>
</evidence>
<dbReference type="HAMAP" id="MF_00902">
    <property type="entry name" value="TatC"/>
    <property type="match status" value="1"/>
</dbReference>
<keyword evidence="5" id="KW-0813">Transport</keyword>
<name>A0A7C4TDV5_UNCW3</name>
<evidence type="ECO:0000256" key="2">
    <source>
        <dbReference type="ARBA" id="ARBA00022692"/>
    </source>
</evidence>
<proteinExistence type="inferred from homology"/>
<feature type="transmembrane region" description="Helical" evidence="5">
    <location>
        <begin position="210"/>
        <end position="228"/>
    </location>
</feature>
<comment type="function">
    <text evidence="5">Part of the twin-arginine translocation (Tat) system that transports large folded proteins containing a characteristic twin-arginine motif in their signal peptide across membranes.</text>
</comment>
<comment type="similarity">
    <text evidence="5">Belongs to the TatC family.</text>
</comment>
<dbReference type="GO" id="GO:0009977">
    <property type="term" value="F:proton motive force dependent protein transmembrane transporter activity"/>
    <property type="evidence" value="ECO:0007669"/>
    <property type="project" value="TreeGrafter"/>
</dbReference>
<keyword evidence="3 5" id="KW-1133">Transmembrane helix</keyword>